<dbReference type="InterPro" id="IPR001841">
    <property type="entry name" value="Znf_RING"/>
</dbReference>
<dbReference type="AlphaFoldDB" id="A0A8S1Q0A8"/>
<reference evidence="3" key="1">
    <citation type="submission" date="2021-01" db="EMBL/GenBank/DDBJ databases">
        <authorList>
            <consortium name="Genoscope - CEA"/>
            <person name="William W."/>
        </authorList>
    </citation>
    <scope>NUCLEOTIDE SEQUENCE</scope>
</reference>
<organism evidence="3 4">
    <name type="scientific">Paramecium sonneborni</name>
    <dbReference type="NCBI Taxonomy" id="65129"/>
    <lineage>
        <taxon>Eukaryota</taxon>
        <taxon>Sar</taxon>
        <taxon>Alveolata</taxon>
        <taxon>Ciliophora</taxon>
        <taxon>Intramacronucleata</taxon>
        <taxon>Oligohymenophorea</taxon>
        <taxon>Peniculida</taxon>
        <taxon>Parameciidae</taxon>
        <taxon>Paramecium</taxon>
    </lineage>
</organism>
<accession>A0A8S1Q0A8</accession>
<proteinExistence type="predicted"/>
<protein>
    <recommendedName>
        <fullName evidence="2">RING-type domain-containing protein</fullName>
    </recommendedName>
</protein>
<keyword evidence="4" id="KW-1185">Reference proteome</keyword>
<gene>
    <name evidence="3" type="ORF">PSON_ATCC_30995.1.T0920076</name>
</gene>
<dbReference type="PROSITE" id="PS50089">
    <property type="entry name" value="ZF_RING_2"/>
    <property type="match status" value="1"/>
</dbReference>
<evidence type="ECO:0000313" key="3">
    <source>
        <dbReference type="EMBL" id="CAD8108796.1"/>
    </source>
</evidence>
<sequence>MDNRIINLIEIIAESGNRGKELMIDSFILGVAWGRKIINTDSQAKMASNYLYDFNQKLEYSGQSPFKKSDLFNKFLNEENYNVFSEIKEILEKKLYQEDLKNQTNQIVTYEKKKICYQQVCSICDFYINDQDEERCQIQQCKHLFHNLCLYLYLDKEGNNTCPGCQNELNINLKESIFDKISISCKSCCPNPQCNQEFIYNGQQYYQCLQCNFKFCLNCKQIEHDDNCKFEIDFFPMSLGQRFKICYYCPKITIFNFTDFHQCKPENQQQNQISKVTFQKKIIKKQK</sequence>
<evidence type="ECO:0000259" key="2">
    <source>
        <dbReference type="PROSITE" id="PS50089"/>
    </source>
</evidence>
<feature type="domain" description="RING-type" evidence="2">
    <location>
        <begin position="121"/>
        <end position="166"/>
    </location>
</feature>
<keyword evidence="1" id="KW-0479">Metal-binding</keyword>
<keyword evidence="1" id="KW-0862">Zinc</keyword>
<comment type="caution">
    <text evidence="3">The sequence shown here is derived from an EMBL/GenBank/DDBJ whole genome shotgun (WGS) entry which is preliminary data.</text>
</comment>
<dbReference type="Proteomes" id="UP000692954">
    <property type="component" value="Unassembled WGS sequence"/>
</dbReference>
<dbReference type="CDD" id="cd20335">
    <property type="entry name" value="BRcat_RBR"/>
    <property type="match status" value="1"/>
</dbReference>
<evidence type="ECO:0000313" key="4">
    <source>
        <dbReference type="Proteomes" id="UP000692954"/>
    </source>
</evidence>
<dbReference type="OrthoDB" id="310984at2759"/>
<keyword evidence="1" id="KW-0863">Zinc-finger</keyword>
<name>A0A8S1Q0A8_9CILI</name>
<dbReference type="EMBL" id="CAJJDN010000092">
    <property type="protein sequence ID" value="CAD8108796.1"/>
    <property type="molecule type" value="Genomic_DNA"/>
</dbReference>
<evidence type="ECO:0000256" key="1">
    <source>
        <dbReference type="PROSITE-ProRule" id="PRU00175"/>
    </source>
</evidence>
<dbReference type="GO" id="GO:0008270">
    <property type="term" value="F:zinc ion binding"/>
    <property type="evidence" value="ECO:0007669"/>
    <property type="project" value="UniProtKB-KW"/>
</dbReference>